<dbReference type="Gene3D" id="3.40.50.720">
    <property type="entry name" value="NAD(P)-binding Rossmann-like Domain"/>
    <property type="match status" value="2"/>
</dbReference>
<feature type="binding site" evidence="11">
    <location>
        <position position="35"/>
    </location>
    <ligand>
        <name>NAD(+)</name>
        <dbReference type="ChEBI" id="CHEBI:57540"/>
    </ligand>
</feature>
<evidence type="ECO:0000259" key="12">
    <source>
        <dbReference type="SMART" id="SM00984"/>
    </source>
</evidence>
<name>A0AAQ0C0X5_9GAMM</name>
<dbReference type="EC" id="1.1.1.22" evidence="3 8"/>
<keyword evidence="5 8" id="KW-0560">Oxidoreductase</keyword>
<dbReference type="InterPro" id="IPR036220">
    <property type="entry name" value="UDP-Glc/GDP-Man_DH_C_sf"/>
</dbReference>
<feature type="binding site" evidence="11">
    <location>
        <position position="121"/>
    </location>
    <ligand>
        <name>NAD(+)</name>
        <dbReference type="ChEBI" id="CHEBI:57540"/>
    </ligand>
</feature>
<dbReference type="InterPro" id="IPR017476">
    <property type="entry name" value="UDP-Glc/GDP-Man"/>
</dbReference>
<feature type="binding site" evidence="11">
    <location>
        <position position="159"/>
    </location>
    <ligand>
        <name>NAD(+)</name>
        <dbReference type="ChEBI" id="CHEBI:57540"/>
    </ligand>
</feature>
<feature type="binding site" evidence="10">
    <location>
        <begin position="256"/>
        <end position="260"/>
    </location>
    <ligand>
        <name>substrate</name>
    </ligand>
</feature>
<evidence type="ECO:0000256" key="2">
    <source>
        <dbReference type="ARBA" id="ARBA00006601"/>
    </source>
</evidence>
<protein>
    <recommendedName>
        <fullName evidence="4 8">UDP-glucose 6-dehydrogenase</fullName>
        <ecNumber evidence="3 8">1.1.1.22</ecNumber>
    </recommendedName>
</protein>
<feature type="domain" description="UDP-glucose/GDP-mannose dehydrogenase C-terminal" evidence="12">
    <location>
        <begin position="321"/>
        <end position="425"/>
    </location>
</feature>
<dbReference type="SMART" id="SM00984">
    <property type="entry name" value="UDPG_MGDP_dh_C"/>
    <property type="match status" value="1"/>
</dbReference>
<organism evidence="13 14">
    <name type="scientific">Azotobacter chroococcum</name>
    <dbReference type="NCBI Taxonomy" id="353"/>
    <lineage>
        <taxon>Bacteria</taxon>
        <taxon>Pseudomonadati</taxon>
        <taxon>Pseudomonadota</taxon>
        <taxon>Gammaproteobacteria</taxon>
        <taxon>Pseudomonadales</taxon>
        <taxon>Pseudomonadaceae</taxon>
        <taxon>Azotobacter</taxon>
    </lineage>
</organism>
<dbReference type="GO" id="GO:0003979">
    <property type="term" value="F:UDP-glucose 6-dehydrogenase activity"/>
    <property type="evidence" value="ECO:0007669"/>
    <property type="project" value="UniProtKB-EC"/>
</dbReference>
<evidence type="ECO:0000256" key="3">
    <source>
        <dbReference type="ARBA" id="ARBA00012954"/>
    </source>
</evidence>
<dbReference type="InterPro" id="IPR036291">
    <property type="entry name" value="NAD(P)-bd_dom_sf"/>
</dbReference>
<feature type="binding site" evidence="11">
    <location>
        <position position="30"/>
    </location>
    <ligand>
        <name>NAD(+)</name>
        <dbReference type="ChEBI" id="CHEBI:57540"/>
    </ligand>
</feature>
<evidence type="ECO:0000313" key="14">
    <source>
        <dbReference type="Proteomes" id="UP000596192"/>
    </source>
</evidence>
<dbReference type="InterPro" id="IPR001732">
    <property type="entry name" value="UDP-Glc/GDP-Man_DH_N"/>
</dbReference>
<comment type="pathway">
    <text evidence="1">Nucleotide-sugar biosynthesis; UDP-alpha-D-glucuronate biosynthesis; UDP-alpha-D-glucuronate from UDP-alpha-D-glucose: step 1/1.</text>
</comment>
<dbReference type="PIRSF" id="PIRSF000124">
    <property type="entry name" value="UDPglc_GDPman_dh"/>
    <property type="match status" value="1"/>
</dbReference>
<dbReference type="PANTHER" id="PTHR43750:SF3">
    <property type="entry name" value="UDP-GLUCOSE 6-DEHYDROGENASE TUAD"/>
    <property type="match status" value="1"/>
</dbReference>
<feature type="binding site" evidence="10">
    <location>
        <position position="328"/>
    </location>
    <ligand>
        <name>substrate</name>
    </ligand>
</feature>
<evidence type="ECO:0000256" key="4">
    <source>
        <dbReference type="ARBA" id="ARBA00015132"/>
    </source>
</evidence>
<proteinExistence type="inferred from homology"/>
<dbReference type="RefSeq" id="WP_198867880.1">
    <property type="nucleotide sequence ID" value="NZ_CP066310.1"/>
</dbReference>
<comment type="catalytic activity">
    <reaction evidence="7 8">
        <text>UDP-alpha-D-glucose + 2 NAD(+) + H2O = UDP-alpha-D-glucuronate + 2 NADH + 3 H(+)</text>
        <dbReference type="Rhea" id="RHEA:23596"/>
        <dbReference type="ChEBI" id="CHEBI:15377"/>
        <dbReference type="ChEBI" id="CHEBI:15378"/>
        <dbReference type="ChEBI" id="CHEBI:57540"/>
        <dbReference type="ChEBI" id="CHEBI:57945"/>
        <dbReference type="ChEBI" id="CHEBI:58052"/>
        <dbReference type="ChEBI" id="CHEBI:58885"/>
        <dbReference type="EC" id="1.1.1.22"/>
    </reaction>
</comment>
<comment type="similarity">
    <text evidence="2 8">Belongs to the UDP-glucose/GDP-mannose dehydrogenase family.</text>
</comment>
<dbReference type="Pfam" id="PF03721">
    <property type="entry name" value="UDPG_MGDP_dh_N"/>
    <property type="match status" value="1"/>
</dbReference>
<evidence type="ECO:0000256" key="7">
    <source>
        <dbReference type="ARBA" id="ARBA00047473"/>
    </source>
</evidence>
<dbReference type="SUPFAM" id="SSF48179">
    <property type="entry name" value="6-phosphogluconate dehydrogenase C-terminal domain-like"/>
    <property type="match status" value="1"/>
</dbReference>
<sequence>MRVTVFGIGYVGLVQAAVLAEVGHDVVCVDVDAGKVERLKQGIIPIYEPGLEPLVRQNHEAGRLNFTTDAREGVRHSQLQFIAVGTPPDEDGSADLQYVLAVADTIAEHMDGPRIVVDKSTVPVGTADRVRERIAAVLARRGREDLSFDVVSNPEFLKEGSAVGDCMRPDRIVIGTASADSEEVMRELYAPFNRNHEKIIVMDVRSAELTKYAANCMLATKISFMNEMANLAERLGADIEMVRQGIGSDPRIGYHFIYAGVGYGGSCFPKDVQALIRTADGIDFDARLLRAVESRNDEQKTVLFRKIHRHFDGDLQGRTFALWGLSFKPNTDDMRAAPSRVLMESLWRAGARVQAYDPEAMEEAQRLYGSRDDLTLCGTKETAVRGADALVIVTEWQAFKAPDFDFIKQQLRQPVIFDGRNLFEARRMACKGIVYCSIGR</sequence>
<dbReference type="Pfam" id="PF03720">
    <property type="entry name" value="UDPG_MGDP_dh_C"/>
    <property type="match status" value="1"/>
</dbReference>
<evidence type="ECO:0000256" key="6">
    <source>
        <dbReference type="ARBA" id="ARBA00023027"/>
    </source>
</evidence>
<dbReference type="GO" id="GO:0051287">
    <property type="term" value="F:NAD binding"/>
    <property type="evidence" value="ECO:0007669"/>
    <property type="project" value="InterPro"/>
</dbReference>
<evidence type="ECO:0000256" key="10">
    <source>
        <dbReference type="PIRSR" id="PIRSR500134-2"/>
    </source>
</evidence>
<dbReference type="EMBL" id="CP066310">
    <property type="protein sequence ID" value="QQE90584.1"/>
    <property type="molecule type" value="Genomic_DNA"/>
</dbReference>
<gene>
    <name evidence="13" type="ORF">GKQ51_10100</name>
</gene>
<evidence type="ECO:0000256" key="9">
    <source>
        <dbReference type="PIRSR" id="PIRSR500134-1"/>
    </source>
</evidence>
<evidence type="ECO:0000256" key="8">
    <source>
        <dbReference type="PIRNR" id="PIRNR000124"/>
    </source>
</evidence>
<evidence type="ECO:0000256" key="5">
    <source>
        <dbReference type="ARBA" id="ARBA00023002"/>
    </source>
</evidence>
<dbReference type="InterPro" id="IPR014026">
    <property type="entry name" value="UDP-Glc/GDP-Man_DH_dimer"/>
</dbReference>
<accession>A0AAQ0C0X5</accession>
<dbReference type="Proteomes" id="UP000596192">
    <property type="component" value="Chromosome"/>
</dbReference>
<evidence type="ECO:0000256" key="11">
    <source>
        <dbReference type="PIRSR" id="PIRSR500134-3"/>
    </source>
</evidence>
<dbReference type="InterPro" id="IPR008927">
    <property type="entry name" value="6-PGluconate_DH-like_C_sf"/>
</dbReference>
<feature type="binding site" evidence="10">
    <location>
        <begin position="156"/>
        <end position="159"/>
    </location>
    <ligand>
        <name>substrate</name>
    </ligand>
</feature>
<feature type="binding site" evidence="11">
    <location>
        <position position="270"/>
    </location>
    <ligand>
        <name>NAD(+)</name>
        <dbReference type="ChEBI" id="CHEBI:57540"/>
    </ligand>
</feature>
<feature type="binding site" evidence="10">
    <location>
        <position position="211"/>
    </location>
    <ligand>
        <name>substrate</name>
    </ligand>
</feature>
<dbReference type="InterPro" id="IPR014027">
    <property type="entry name" value="UDP-Glc/GDP-Man_DH_C"/>
</dbReference>
<dbReference type="Pfam" id="PF00984">
    <property type="entry name" value="UDPG_MGDP_dh"/>
    <property type="match status" value="1"/>
</dbReference>
<dbReference type="AlphaFoldDB" id="A0AAQ0C0X5"/>
<keyword evidence="6 8" id="KW-0520">NAD</keyword>
<dbReference type="SUPFAM" id="SSF52413">
    <property type="entry name" value="UDP-glucose/GDP-mannose dehydrogenase C-terminal domain"/>
    <property type="match status" value="1"/>
</dbReference>
<feature type="binding site" evidence="11">
    <location>
        <position position="86"/>
    </location>
    <ligand>
        <name>NAD(+)</name>
        <dbReference type="ChEBI" id="CHEBI:57540"/>
    </ligand>
</feature>
<dbReference type="PANTHER" id="PTHR43750">
    <property type="entry name" value="UDP-GLUCOSE 6-DEHYDROGENASE TUAD"/>
    <property type="match status" value="1"/>
</dbReference>
<reference evidence="13 14" key="1">
    <citation type="submission" date="2020-12" db="EMBL/GenBank/DDBJ databases">
        <title>Genomic Analysis and Response surface optimization of nitrogen-fixing conditions for A. chroococcum strain HR1, Isolation from rhizosphere soil.</title>
        <authorList>
            <person name="Li J."/>
            <person name="Yang H."/>
            <person name="Liu H."/>
            <person name="Wang C."/>
            <person name="Tian Y."/>
            <person name="Lu X.Y."/>
        </authorList>
    </citation>
    <scope>NUCLEOTIDE SEQUENCE [LARGE SCALE GENOMIC DNA]</scope>
    <source>
        <strain evidence="13 14">HR1</strain>
    </source>
</reference>
<dbReference type="PIRSF" id="PIRSF500134">
    <property type="entry name" value="UDPglc_DH_bac"/>
    <property type="match status" value="1"/>
</dbReference>
<dbReference type="SUPFAM" id="SSF51735">
    <property type="entry name" value="NAD(P)-binding Rossmann-fold domains"/>
    <property type="match status" value="1"/>
</dbReference>
<feature type="binding site" evidence="10">
    <location>
        <position position="264"/>
    </location>
    <ligand>
        <name>substrate</name>
    </ligand>
</feature>
<feature type="active site" description="Nucleophile" evidence="9">
    <location>
        <position position="267"/>
    </location>
</feature>
<feature type="binding site" evidence="11">
    <location>
        <position position="335"/>
    </location>
    <ligand>
        <name>NAD(+)</name>
        <dbReference type="ChEBI" id="CHEBI:57540"/>
    </ligand>
</feature>
<evidence type="ECO:0000256" key="1">
    <source>
        <dbReference type="ARBA" id="ARBA00004701"/>
    </source>
</evidence>
<evidence type="ECO:0000313" key="13">
    <source>
        <dbReference type="EMBL" id="QQE90584.1"/>
    </source>
</evidence>
<dbReference type="InterPro" id="IPR028357">
    <property type="entry name" value="UDPglc_DH_bac"/>
</dbReference>
<dbReference type="NCBIfam" id="TIGR03026">
    <property type="entry name" value="NDP-sugDHase"/>
    <property type="match status" value="1"/>
</dbReference>
<dbReference type="GO" id="GO:0000271">
    <property type="term" value="P:polysaccharide biosynthetic process"/>
    <property type="evidence" value="ECO:0007669"/>
    <property type="project" value="InterPro"/>
</dbReference>
<dbReference type="Gene3D" id="1.20.5.100">
    <property type="entry name" value="Cytochrome c1, transmembrane anchor, C-terminal"/>
    <property type="match status" value="1"/>
</dbReference>